<dbReference type="Proteomes" id="UP000263833">
    <property type="component" value="Unassembled WGS sequence"/>
</dbReference>
<dbReference type="EMBL" id="QRGP01000001">
    <property type="protein sequence ID" value="RDV06407.1"/>
    <property type="molecule type" value="Genomic_DNA"/>
</dbReference>
<dbReference type="OrthoDB" id="9996045at2"/>
<proteinExistence type="predicted"/>
<comment type="caution">
    <text evidence="1">The sequence shown here is derived from an EMBL/GenBank/DDBJ whole genome shotgun (WGS) entry which is preliminary data.</text>
</comment>
<dbReference type="AlphaFoldDB" id="A0A371BFX9"/>
<keyword evidence="2" id="KW-1185">Reference proteome</keyword>
<accession>A0A371BFX9</accession>
<evidence type="ECO:0000313" key="1">
    <source>
        <dbReference type="EMBL" id="RDV06407.1"/>
    </source>
</evidence>
<name>A0A371BFX9_9SPHN</name>
<sequence length="87" mass="9606">MMMPDTAAEQQAERFGMVLALTPVLAGFEALVASDKSDADGDEPSHLIEATEVKLWLRRLNERLAMIGQGMHLIDPPEANEEKEGRD</sequence>
<gene>
    <name evidence="1" type="ORF">DXH95_02990</name>
</gene>
<reference evidence="2" key="1">
    <citation type="submission" date="2018-08" db="EMBL/GenBank/DDBJ databases">
        <authorList>
            <person name="Kim S.-J."/>
            <person name="Jung G.-Y."/>
        </authorList>
    </citation>
    <scope>NUCLEOTIDE SEQUENCE [LARGE SCALE GENOMIC DNA]</scope>
    <source>
        <strain evidence="2">GY_G</strain>
    </source>
</reference>
<organism evidence="1 2">
    <name type="scientific">Sphingorhabdus pulchriflava</name>
    <dbReference type="NCBI Taxonomy" id="2292257"/>
    <lineage>
        <taxon>Bacteria</taxon>
        <taxon>Pseudomonadati</taxon>
        <taxon>Pseudomonadota</taxon>
        <taxon>Alphaproteobacteria</taxon>
        <taxon>Sphingomonadales</taxon>
        <taxon>Sphingomonadaceae</taxon>
        <taxon>Sphingorhabdus</taxon>
    </lineage>
</organism>
<evidence type="ECO:0000313" key="2">
    <source>
        <dbReference type="Proteomes" id="UP000263833"/>
    </source>
</evidence>
<dbReference type="RefSeq" id="WP_115547960.1">
    <property type="nucleotide sequence ID" value="NZ_QRGP01000001.1"/>
</dbReference>
<protein>
    <submittedName>
        <fullName evidence="1">Uncharacterized protein</fullName>
    </submittedName>
</protein>